<evidence type="ECO:0000313" key="3">
    <source>
        <dbReference type="Proteomes" id="UP001228690"/>
    </source>
</evidence>
<sequence length="258" mass="29176">MNIVKLTNKIAIFMLIAMIYWVFIFICINVFGFRIFRENITQLFSLGIIIPSIILIGSIILNIMLNLTAIAEGKGGIKIKTSTVVRFAVVFSISLVVLFSLLYLGDVTSTRKKEDYLIAAATKLAKEQSAIISRLSKYSFSLSYLESAIQDIKILGQVEEQFPSITVIVRDSIQGSPYLFGFPDYLYRADKDIQKTDYILSTSAEEREYLHSVFDGKEKQYRFSSNDGNYEIYYPVKGDGGTIVLHLSQYNRYGKVGP</sequence>
<accession>A0ABY8ME81</accession>
<proteinExistence type="predicted"/>
<keyword evidence="1" id="KW-0812">Transmembrane</keyword>
<keyword evidence="1" id="KW-1133">Transmembrane helix</keyword>
<dbReference type="Proteomes" id="UP001228690">
    <property type="component" value="Chromosome"/>
</dbReference>
<name>A0ABY8ME81_9SPIO</name>
<keyword evidence="3" id="KW-1185">Reference proteome</keyword>
<feature type="transmembrane region" description="Helical" evidence="1">
    <location>
        <begin position="43"/>
        <end position="64"/>
    </location>
</feature>
<feature type="transmembrane region" description="Helical" evidence="1">
    <location>
        <begin position="84"/>
        <end position="104"/>
    </location>
</feature>
<feature type="transmembrane region" description="Helical" evidence="1">
    <location>
        <begin position="12"/>
        <end position="31"/>
    </location>
</feature>
<protein>
    <submittedName>
        <fullName evidence="2">Uncharacterized protein</fullName>
    </submittedName>
</protein>
<dbReference type="RefSeq" id="WP_326926451.1">
    <property type="nucleotide sequence ID" value="NZ_CP123443.1"/>
</dbReference>
<dbReference type="EMBL" id="CP123443">
    <property type="protein sequence ID" value="WGK68279.1"/>
    <property type="molecule type" value="Genomic_DNA"/>
</dbReference>
<evidence type="ECO:0000313" key="2">
    <source>
        <dbReference type="EMBL" id="WGK68279.1"/>
    </source>
</evidence>
<keyword evidence="1" id="KW-0472">Membrane</keyword>
<gene>
    <name evidence="2" type="ORF">P0082_07255</name>
</gene>
<evidence type="ECO:0000256" key="1">
    <source>
        <dbReference type="SAM" id="Phobius"/>
    </source>
</evidence>
<organism evidence="2 3">
    <name type="scientific">Candidatus Haliotispira prima</name>
    <dbReference type="NCBI Taxonomy" id="3034016"/>
    <lineage>
        <taxon>Bacteria</taxon>
        <taxon>Pseudomonadati</taxon>
        <taxon>Spirochaetota</taxon>
        <taxon>Spirochaetia</taxon>
        <taxon>Spirochaetales</taxon>
        <taxon>Spirochaetaceae</taxon>
        <taxon>Candidatus Haliotispira</taxon>
    </lineage>
</organism>
<reference evidence="2 3" key="1">
    <citation type="submission" date="2023-04" db="EMBL/GenBank/DDBJ databases">
        <title>Spirochaete genome identified in red abalone sample constitutes a novel genus.</title>
        <authorList>
            <person name="Sharma S.P."/>
            <person name="Purcell C.M."/>
            <person name="Hyde J.R."/>
            <person name="Severin A.J."/>
        </authorList>
    </citation>
    <scope>NUCLEOTIDE SEQUENCE [LARGE SCALE GENOMIC DNA]</scope>
    <source>
        <strain evidence="2 3">SP-2023</strain>
    </source>
</reference>